<comment type="caution">
    <text evidence="1">The sequence shown here is derived from an EMBL/GenBank/DDBJ whole genome shotgun (WGS) entry which is preliminary data.</text>
</comment>
<dbReference type="EMBL" id="JAIWYP010000001">
    <property type="protein sequence ID" value="KAH3885179.1"/>
    <property type="molecule type" value="Genomic_DNA"/>
</dbReference>
<dbReference type="AlphaFoldDB" id="A0A9D4RXZ5"/>
<name>A0A9D4RXZ5_DREPO</name>
<evidence type="ECO:0000313" key="2">
    <source>
        <dbReference type="Proteomes" id="UP000828390"/>
    </source>
</evidence>
<proteinExistence type="predicted"/>
<protein>
    <submittedName>
        <fullName evidence="1">Uncharacterized protein</fullName>
    </submittedName>
</protein>
<gene>
    <name evidence="1" type="ORF">DPMN_009170</name>
</gene>
<evidence type="ECO:0000313" key="1">
    <source>
        <dbReference type="EMBL" id="KAH3885179.1"/>
    </source>
</evidence>
<sequence length="75" mass="8511">MSISPFQGVKCPIDLTVNHKHAAVNGLYWVDCKIVTTSSDAPNKQKQKELWETTIGLVRPYLTEKELKRINGEIK</sequence>
<dbReference type="Proteomes" id="UP000828390">
    <property type="component" value="Unassembled WGS sequence"/>
</dbReference>
<reference evidence="1" key="1">
    <citation type="journal article" date="2019" name="bioRxiv">
        <title>The Genome of the Zebra Mussel, Dreissena polymorpha: A Resource for Invasive Species Research.</title>
        <authorList>
            <person name="McCartney M.A."/>
            <person name="Auch B."/>
            <person name="Kono T."/>
            <person name="Mallez S."/>
            <person name="Zhang Y."/>
            <person name="Obille A."/>
            <person name="Becker A."/>
            <person name="Abrahante J.E."/>
            <person name="Garbe J."/>
            <person name="Badalamenti J.P."/>
            <person name="Herman A."/>
            <person name="Mangelson H."/>
            <person name="Liachko I."/>
            <person name="Sullivan S."/>
            <person name="Sone E.D."/>
            <person name="Koren S."/>
            <person name="Silverstein K.A.T."/>
            <person name="Beckman K.B."/>
            <person name="Gohl D.M."/>
        </authorList>
    </citation>
    <scope>NUCLEOTIDE SEQUENCE</scope>
    <source>
        <strain evidence="1">Duluth1</strain>
        <tissue evidence="1">Whole animal</tissue>
    </source>
</reference>
<accession>A0A9D4RXZ5</accession>
<keyword evidence="2" id="KW-1185">Reference proteome</keyword>
<organism evidence="1 2">
    <name type="scientific">Dreissena polymorpha</name>
    <name type="common">Zebra mussel</name>
    <name type="synonym">Mytilus polymorpha</name>
    <dbReference type="NCBI Taxonomy" id="45954"/>
    <lineage>
        <taxon>Eukaryota</taxon>
        <taxon>Metazoa</taxon>
        <taxon>Spiralia</taxon>
        <taxon>Lophotrochozoa</taxon>
        <taxon>Mollusca</taxon>
        <taxon>Bivalvia</taxon>
        <taxon>Autobranchia</taxon>
        <taxon>Heteroconchia</taxon>
        <taxon>Euheterodonta</taxon>
        <taxon>Imparidentia</taxon>
        <taxon>Neoheterodontei</taxon>
        <taxon>Myida</taxon>
        <taxon>Dreissenoidea</taxon>
        <taxon>Dreissenidae</taxon>
        <taxon>Dreissena</taxon>
    </lineage>
</organism>
<reference evidence="1" key="2">
    <citation type="submission" date="2020-11" db="EMBL/GenBank/DDBJ databases">
        <authorList>
            <person name="McCartney M.A."/>
            <person name="Auch B."/>
            <person name="Kono T."/>
            <person name="Mallez S."/>
            <person name="Becker A."/>
            <person name="Gohl D.M."/>
            <person name="Silverstein K.A.T."/>
            <person name="Koren S."/>
            <person name="Bechman K.B."/>
            <person name="Herman A."/>
            <person name="Abrahante J.E."/>
            <person name="Garbe J."/>
        </authorList>
    </citation>
    <scope>NUCLEOTIDE SEQUENCE</scope>
    <source>
        <strain evidence="1">Duluth1</strain>
        <tissue evidence="1">Whole animal</tissue>
    </source>
</reference>